<dbReference type="EMBL" id="WELI01000001">
    <property type="protein sequence ID" value="KAB7732520.1"/>
    <property type="molecule type" value="Genomic_DNA"/>
</dbReference>
<dbReference type="GO" id="GO:0016020">
    <property type="term" value="C:membrane"/>
    <property type="evidence" value="ECO:0007669"/>
    <property type="project" value="UniProtKB-SubCell"/>
</dbReference>
<feature type="transmembrane region" description="Helical" evidence="10">
    <location>
        <begin position="53"/>
        <end position="70"/>
    </location>
</feature>
<evidence type="ECO:0000256" key="8">
    <source>
        <dbReference type="ARBA" id="ARBA00023295"/>
    </source>
</evidence>
<keyword evidence="3 12" id="KW-0808">Transferase</keyword>
<feature type="transmembrane region" description="Helical" evidence="10">
    <location>
        <begin position="449"/>
        <end position="472"/>
    </location>
</feature>
<dbReference type="AlphaFoldDB" id="A0A7J5U5V5"/>
<keyword evidence="5" id="KW-0378">Hydrolase</keyword>
<dbReference type="InterPro" id="IPR050321">
    <property type="entry name" value="Glycosyltr_2/OpgH_subfam"/>
</dbReference>
<accession>A0A7J5U5V5</accession>
<evidence type="ECO:0000256" key="10">
    <source>
        <dbReference type="SAM" id="Phobius"/>
    </source>
</evidence>
<evidence type="ECO:0000256" key="4">
    <source>
        <dbReference type="ARBA" id="ARBA00022692"/>
    </source>
</evidence>
<comment type="caution">
    <text evidence="9">Lacks conserved residue(s) required for the propagation of feature annotation.</text>
</comment>
<evidence type="ECO:0000313" key="12">
    <source>
        <dbReference type="EMBL" id="KAB7732520.1"/>
    </source>
</evidence>
<feature type="transmembrane region" description="Helical" evidence="10">
    <location>
        <begin position="405"/>
        <end position="429"/>
    </location>
</feature>
<evidence type="ECO:0000256" key="6">
    <source>
        <dbReference type="ARBA" id="ARBA00022989"/>
    </source>
</evidence>
<dbReference type="InterPro" id="IPR022790">
    <property type="entry name" value="GH26_dom"/>
</dbReference>
<comment type="caution">
    <text evidence="12">The sequence shown here is derived from an EMBL/GenBank/DDBJ whole genome shotgun (WGS) entry which is preliminary data.</text>
</comment>
<dbReference type="Proteomes" id="UP000488299">
    <property type="component" value="Unassembled WGS sequence"/>
</dbReference>
<dbReference type="InterPro" id="IPR017853">
    <property type="entry name" value="GH"/>
</dbReference>
<feature type="transmembrane region" description="Helical" evidence="10">
    <location>
        <begin position="484"/>
        <end position="502"/>
    </location>
</feature>
<sequence>MKKWPRFNVTSPNDLYNFSAKPSDTRSVRALIVIGLFWVGAFVYVYFQRANRGYSWLFVLLTISVVFKLLRLLHEWYHYWKVVPPVRPPVTRTWTVDVLTTYCPGEPHEMVINTLQAIEALTYPHTTYLCDEADDPYLKQVCAQMGVRHVTRTDKTDAKAGNINNALREATGDICLVIDPDHVPVPDFLDHVLPYFEDPNIGFVQCTQAYYNRKESVVAFGATEQTYSFYGPMMTCMGQYGTAQAIGANCTFRRAALDSVGGHANGLSEDMHTAMRLHAKGWQSVYVPLPLSYGLVPATLSAYYKQQLKWSRGTFELLVTTLPRVFGGLSWRQKIHYLTLPLYYLLGVVQLIDLLIPICSLVMMRLPIKLDLLLFAMVYTPLLLTGFLIRQFAQRWLIERHEAGFHLLGGILAGGTWWVYVLGFVYTLFRVRVPYIPTPKDDRPRNNRVLVLPNLLMVLATLGAIAYSIYYYGRFALNNTYAQLMIGFGVINVLMLSANVLIGQELFWARLGHRLQALSSGNMAVWRMRIAAWKVRYGLYYWLRLSAIPLAGVVLLLTLGMTMYSYRTEIIRPTIDIRYANTQPFYVGMNGITKRTSVQLADSTAFIIPQSVRWLTGPGSRIDQPNWPRVAGQIPFLSIEPDVRLKPTEQQVAGFLSGIVNRRHDTTLLEFLRVSKAYGRPVLVSFLPQFDNPDRPWGSRRDTTLILYRMAWQHIVHLARQQRVHNLAWVWCPSRPSSISAHYPGSDYVHWIGLSVVNNPDRAPDGRSHSFAALYQPLHTTIRTHAAYSIRQKPILLTHLYSTERGPAGAKWLTEAQNLLHERYPQIRGILFE</sequence>
<keyword evidence="2" id="KW-0328">Glycosyltransferase</keyword>
<dbReference type="PANTHER" id="PTHR43867:SF2">
    <property type="entry name" value="CELLULOSE SYNTHASE CATALYTIC SUBUNIT A [UDP-FORMING]"/>
    <property type="match status" value="1"/>
</dbReference>
<dbReference type="SUPFAM" id="SSF51445">
    <property type="entry name" value="(Trans)glycosidases"/>
    <property type="match status" value="1"/>
</dbReference>
<evidence type="ECO:0000256" key="9">
    <source>
        <dbReference type="PROSITE-ProRule" id="PRU01100"/>
    </source>
</evidence>
<comment type="similarity">
    <text evidence="9">Belongs to the glycosyl hydrolase 26 family.</text>
</comment>
<gene>
    <name evidence="12" type="ORF">F5984_00730</name>
</gene>
<evidence type="ECO:0000259" key="11">
    <source>
        <dbReference type="PROSITE" id="PS51764"/>
    </source>
</evidence>
<dbReference type="GO" id="GO:0004553">
    <property type="term" value="F:hydrolase activity, hydrolyzing O-glycosyl compounds"/>
    <property type="evidence" value="ECO:0007669"/>
    <property type="project" value="InterPro"/>
</dbReference>
<dbReference type="PANTHER" id="PTHR43867">
    <property type="entry name" value="CELLULOSE SYNTHASE CATALYTIC SUBUNIT A [UDP-FORMING]"/>
    <property type="match status" value="1"/>
</dbReference>
<keyword evidence="7 10" id="KW-0472">Membrane</keyword>
<name>A0A7J5U5V5_9BACT</name>
<keyword evidence="8" id="KW-0326">Glycosidase</keyword>
<organism evidence="12 13">
    <name type="scientific">Rudanella paleaurantiibacter</name>
    <dbReference type="NCBI Taxonomy" id="2614655"/>
    <lineage>
        <taxon>Bacteria</taxon>
        <taxon>Pseudomonadati</taxon>
        <taxon>Bacteroidota</taxon>
        <taxon>Cytophagia</taxon>
        <taxon>Cytophagales</taxon>
        <taxon>Cytophagaceae</taxon>
        <taxon>Rudanella</taxon>
    </lineage>
</organism>
<keyword evidence="4 10" id="KW-0812">Transmembrane</keyword>
<dbReference type="Pfam" id="PF13641">
    <property type="entry name" value="Glyco_tranf_2_3"/>
    <property type="match status" value="1"/>
</dbReference>
<dbReference type="RefSeq" id="WP_152121894.1">
    <property type="nucleotide sequence ID" value="NZ_WELI01000001.1"/>
</dbReference>
<dbReference type="PROSITE" id="PS51764">
    <property type="entry name" value="GH26"/>
    <property type="match status" value="1"/>
</dbReference>
<evidence type="ECO:0000256" key="5">
    <source>
        <dbReference type="ARBA" id="ARBA00022801"/>
    </source>
</evidence>
<reference evidence="12 13" key="1">
    <citation type="submission" date="2019-10" db="EMBL/GenBank/DDBJ databases">
        <title>Rudanella paleaurantiibacter sp. nov., isolated from sludge.</title>
        <authorList>
            <person name="Xu S.Q."/>
        </authorList>
    </citation>
    <scope>NUCLEOTIDE SEQUENCE [LARGE SCALE GENOMIC DNA]</scope>
    <source>
        <strain evidence="12 13">HX-22-17</strain>
    </source>
</reference>
<keyword evidence="6 10" id="KW-1133">Transmembrane helix</keyword>
<comment type="subcellular location">
    <subcellularLocation>
        <location evidence="1">Membrane</location>
        <topology evidence="1">Multi-pass membrane protein</topology>
    </subcellularLocation>
</comment>
<feature type="transmembrane region" description="Helical" evidence="10">
    <location>
        <begin position="28"/>
        <end position="47"/>
    </location>
</feature>
<keyword evidence="13" id="KW-1185">Reference proteome</keyword>
<dbReference type="InterPro" id="IPR029044">
    <property type="entry name" value="Nucleotide-diphossugar_trans"/>
</dbReference>
<feature type="transmembrane region" description="Helical" evidence="10">
    <location>
        <begin position="372"/>
        <end position="393"/>
    </location>
</feature>
<dbReference type="Gene3D" id="3.90.550.10">
    <property type="entry name" value="Spore Coat Polysaccharide Biosynthesis Protein SpsA, Chain A"/>
    <property type="match status" value="1"/>
</dbReference>
<evidence type="ECO:0000256" key="1">
    <source>
        <dbReference type="ARBA" id="ARBA00004141"/>
    </source>
</evidence>
<feature type="transmembrane region" description="Helical" evidence="10">
    <location>
        <begin position="342"/>
        <end position="366"/>
    </location>
</feature>
<feature type="transmembrane region" description="Helical" evidence="10">
    <location>
        <begin position="541"/>
        <end position="564"/>
    </location>
</feature>
<dbReference type="SUPFAM" id="SSF53448">
    <property type="entry name" value="Nucleotide-diphospho-sugar transferases"/>
    <property type="match status" value="1"/>
</dbReference>
<dbReference type="Pfam" id="PF02156">
    <property type="entry name" value="Glyco_hydro_26"/>
    <property type="match status" value="1"/>
</dbReference>
<evidence type="ECO:0000256" key="7">
    <source>
        <dbReference type="ARBA" id="ARBA00023136"/>
    </source>
</evidence>
<evidence type="ECO:0000256" key="3">
    <source>
        <dbReference type="ARBA" id="ARBA00022679"/>
    </source>
</evidence>
<evidence type="ECO:0000256" key="2">
    <source>
        <dbReference type="ARBA" id="ARBA00022676"/>
    </source>
</evidence>
<feature type="domain" description="GH26" evidence="11">
    <location>
        <begin position="545"/>
        <end position="833"/>
    </location>
</feature>
<protein>
    <submittedName>
        <fullName evidence="12">Glycosyltransferase</fullName>
    </submittedName>
</protein>
<proteinExistence type="inferred from homology"/>
<dbReference type="CDD" id="cd06421">
    <property type="entry name" value="CESA_CelA_like"/>
    <property type="match status" value="1"/>
</dbReference>
<dbReference type="GO" id="GO:0016757">
    <property type="term" value="F:glycosyltransferase activity"/>
    <property type="evidence" value="ECO:0007669"/>
    <property type="project" value="UniProtKB-KW"/>
</dbReference>
<dbReference type="Gene3D" id="3.20.20.80">
    <property type="entry name" value="Glycosidases"/>
    <property type="match status" value="1"/>
</dbReference>
<evidence type="ECO:0000313" key="13">
    <source>
        <dbReference type="Proteomes" id="UP000488299"/>
    </source>
</evidence>